<evidence type="ECO:0000256" key="4">
    <source>
        <dbReference type="ARBA" id="ARBA00022989"/>
    </source>
</evidence>
<dbReference type="AlphaFoldDB" id="A0A310SG53"/>
<comment type="subcellular location">
    <subcellularLocation>
        <location evidence="1">Cell membrane</location>
        <topology evidence="1">Multi-pass membrane protein</topology>
    </subcellularLocation>
</comment>
<dbReference type="PANTHER" id="PTHR42643:SF24">
    <property type="entry name" value="IONOTROPIC RECEPTOR 60A"/>
    <property type="match status" value="1"/>
</dbReference>
<evidence type="ECO:0000256" key="2">
    <source>
        <dbReference type="ARBA" id="ARBA00022475"/>
    </source>
</evidence>
<feature type="transmembrane region" description="Helical" evidence="8">
    <location>
        <begin position="523"/>
        <end position="548"/>
    </location>
</feature>
<evidence type="ECO:0000256" key="6">
    <source>
        <dbReference type="ARBA" id="ARBA00023170"/>
    </source>
</evidence>
<dbReference type="InterPro" id="IPR052192">
    <property type="entry name" value="Insect_Ionotropic_Sensory_Rcpt"/>
</dbReference>
<dbReference type="EMBL" id="KQ765222">
    <property type="protein sequence ID" value="OAD54081.1"/>
    <property type="molecule type" value="Genomic_DNA"/>
</dbReference>
<reference evidence="9 10" key="1">
    <citation type="submission" date="2015-07" db="EMBL/GenBank/DDBJ databases">
        <title>The genome of Eufriesea mexicana.</title>
        <authorList>
            <person name="Pan H."/>
            <person name="Kapheim K."/>
        </authorList>
    </citation>
    <scope>NUCLEOTIDE SEQUENCE [LARGE SCALE GENOMIC DNA]</scope>
    <source>
        <strain evidence="9">0111107269</strain>
        <tissue evidence="9">Whole body</tissue>
    </source>
</reference>
<gene>
    <name evidence="9" type="ORF">WN48_08415</name>
</gene>
<evidence type="ECO:0008006" key="11">
    <source>
        <dbReference type="Google" id="ProtNLM"/>
    </source>
</evidence>
<dbReference type="GO" id="GO:0005886">
    <property type="term" value="C:plasma membrane"/>
    <property type="evidence" value="ECO:0007669"/>
    <property type="project" value="UniProtKB-SubCell"/>
</dbReference>
<keyword evidence="10" id="KW-1185">Reference proteome</keyword>
<protein>
    <recommendedName>
        <fullName evidence="11">Ionotropic glutamate receptor C-terminal domain-containing protein</fullName>
    </recommendedName>
</protein>
<keyword evidence="2" id="KW-1003">Cell membrane</keyword>
<keyword evidence="4 8" id="KW-1133">Transmembrane helix</keyword>
<evidence type="ECO:0000256" key="7">
    <source>
        <dbReference type="ARBA" id="ARBA00023180"/>
    </source>
</evidence>
<dbReference type="SUPFAM" id="SSF53850">
    <property type="entry name" value="Periplasmic binding protein-like II"/>
    <property type="match status" value="1"/>
</dbReference>
<evidence type="ECO:0000256" key="8">
    <source>
        <dbReference type="SAM" id="Phobius"/>
    </source>
</evidence>
<sequence>MDSFLKQCLDEPAWTSFMTIDDGGGIHDVIHSLVISLHDHFAFYRHSVYIDFEIPQTAMNTIIFMSNASSLEDSFYVMEPCDRGCPFILILTTAFQDEQQFLEEAGILTESMWNRRLSTVIVLAGVRDSVLAAGSVTFQPGKLCTPSSPVILGRCEESFWDKLEKIREPERNDCILKIGYFEESPYVITTNDTERLMGFEGNLIEEMMKNEQIERESLAWTDNASYADQMQMYLYNDIMADLIIGRVLQQSHEDVDYSTSYDMLKVVWLVPKVPNVSLKGLIQPFHPYVWAAVGGALVLGSLIKIFLIHDLSYLDIFALIIGVSTARQPTRLSTKIQYISWSIFGLFLTQLYIDALADQLINLSDLRIDTTKQLMASFEIGGSAAFASLFDGFEETDEMVANVRNRFVVFDHVDYLKQFRDLLEGKNSSFALVTVLNSSRSDTIETMHAYTMTTEEICSFPLAFATWNGFPFLRQIDTTIQDYIDRGILDFMIELAIGKDTRALMFQIAHDQEYMSELHLKQFVPAFLVIVIGFSGGFILFVLEVALYPKFLN</sequence>
<feature type="transmembrane region" description="Helical" evidence="8">
    <location>
        <begin position="288"/>
        <end position="308"/>
    </location>
</feature>
<proteinExistence type="predicted"/>
<evidence type="ECO:0000256" key="3">
    <source>
        <dbReference type="ARBA" id="ARBA00022692"/>
    </source>
</evidence>
<keyword evidence="7" id="KW-0325">Glycoprotein</keyword>
<evidence type="ECO:0000256" key="1">
    <source>
        <dbReference type="ARBA" id="ARBA00004651"/>
    </source>
</evidence>
<name>A0A310SG53_9HYME</name>
<evidence type="ECO:0000256" key="5">
    <source>
        <dbReference type="ARBA" id="ARBA00023136"/>
    </source>
</evidence>
<keyword evidence="5 8" id="KW-0472">Membrane</keyword>
<organism evidence="9 10">
    <name type="scientific">Eufriesea mexicana</name>
    <dbReference type="NCBI Taxonomy" id="516756"/>
    <lineage>
        <taxon>Eukaryota</taxon>
        <taxon>Metazoa</taxon>
        <taxon>Ecdysozoa</taxon>
        <taxon>Arthropoda</taxon>
        <taxon>Hexapoda</taxon>
        <taxon>Insecta</taxon>
        <taxon>Pterygota</taxon>
        <taxon>Neoptera</taxon>
        <taxon>Endopterygota</taxon>
        <taxon>Hymenoptera</taxon>
        <taxon>Apocrita</taxon>
        <taxon>Aculeata</taxon>
        <taxon>Apoidea</taxon>
        <taxon>Anthophila</taxon>
        <taxon>Apidae</taxon>
        <taxon>Eufriesea</taxon>
    </lineage>
</organism>
<dbReference type="Proteomes" id="UP000250275">
    <property type="component" value="Unassembled WGS sequence"/>
</dbReference>
<keyword evidence="3 8" id="KW-0812">Transmembrane</keyword>
<evidence type="ECO:0000313" key="10">
    <source>
        <dbReference type="Proteomes" id="UP000250275"/>
    </source>
</evidence>
<accession>A0A310SG53</accession>
<dbReference type="PANTHER" id="PTHR42643">
    <property type="entry name" value="IONOTROPIC RECEPTOR 20A-RELATED"/>
    <property type="match status" value="1"/>
</dbReference>
<keyword evidence="6" id="KW-0675">Receptor</keyword>
<evidence type="ECO:0000313" key="9">
    <source>
        <dbReference type="EMBL" id="OAD54081.1"/>
    </source>
</evidence>